<gene>
    <name evidence="1" type="ORF">ACFSVL_23585</name>
</gene>
<evidence type="ECO:0000313" key="1">
    <source>
        <dbReference type="EMBL" id="MFD2470391.1"/>
    </source>
</evidence>
<evidence type="ECO:0000313" key="2">
    <source>
        <dbReference type="Proteomes" id="UP001597483"/>
    </source>
</evidence>
<dbReference type="InterPro" id="IPR021527">
    <property type="entry name" value="DUF2795"/>
</dbReference>
<protein>
    <submittedName>
        <fullName evidence="1">DUF2795 domain-containing protein</fullName>
    </submittedName>
</protein>
<sequence length="63" mass="6999">MSDVCEYLTEVEYPCERGELLRRAAAKGAGDDVIGHLGKLPERRYENVDAVRRLLGGDVDPHS</sequence>
<reference evidence="2" key="1">
    <citation type="journal article" date="2019" name="Int. J. Syst. Evol. Microbiol.">
        <title>The Global Catalogue of Microorganisms (GCM) 10K type strain sequencing project: providing services to taxonomists for standard genome sequencing and annotation.</title>
        <authorList>
            <consortium name="The Broad Institute Genomics Platform"/>
            <consortium name="The Broad Institute Genome Sequencing Center for Infectious Disease"/>
            <person name="Wu L."/>
            <person name="Ma J."/>
        </authorList>
    </citation>
    <scope>NUCLEOTIDE SEQUENCE [LARGE SCALE GENOMIC DNA]</scope>
    <source>
        <strain evidence="2">CGMCC 4.7641</strain>
    </source>
</reference>
<proteinExistence type="predicted"/>
<keyword evidence="2" id="KW-1185">Reference proteome</keyword>
<dbReference type="Proteomes" id="UP001597483">
    <property type="component" value="Unassembled WGS sequence"/>
</dbReference>
<dbReference type="RefSeq" id="WP_378307594.1">
    <property type="nucleotide sequence ID" value="NZ_JBHUKS010000016.1"/>
</dbReference>
<organism evidence="1 2">
    <name type="scientific">Amycolatopsis silviterrae</name>
    <dbReference type="NCBI Taxonomy" id="1656914"/>
    <lineage>
        <taxon>Bacteria</taxon>
        <taxon>Bacillati</taxon>
        <taxon>Actinomycetota</taxon>
        <taxon>Actinomycetes</taxon>
        <taxon>Pseudonocardiales</taxon>
        <taxon>Pseudonocardiaceae</taxon>
        <taxon>Amycolatopsis</taxon>
    </lineage>
</organism>
<dbReference type="Pfam" id="PF11387">
    <property type="entry name" value="DUF2795"/>
    <property type="match status" value="1"/>
</dbReference>
<comment type="caution">
    <text evidence="1">The sequence shown here is derived from an EMBL/GenBank/DDBJ whole genome shotgun (WGS) entry which is preliminary data.</text>
</comment>
<dbReference type="EMBL" id="JBHUKS010000016">
    <property type="protein sequence ID" value="MFD2470391.1"/>
    <property type="molecule type" value="Genomic_DNA"/>
</dbReference>
<accession>A0ABW5HBA6</accession>
<name>A0ABW5HBA6_9PSEU</name>